<gene>
    <name evidence="2" type="primary">rsfS</name>
    <name evidence="3" type="ORF">IV60_GL000395</name>
</gene>
<comment type="subunit">
    <text evidence="2">Interacts with ribosomal protein uL14 (rplN).</text>
</comment>
<evidence type="ECO:0000313" key="4">
    <source>
        <dbReference type="Proteomes" id="UP000051927"/>
    </source>
</evidence>
<evidence type="ECO:0000256" key="2">
    <source>
        <dbReference type="HAMAP-Rule" id="MF_01477"/>
    </source>
</evidence>
<proteinExistence type="inferred from homology"/>
<comment type="similarity">
    <text evidence="1 2">Belongs to the Iojap/RsfS family.</text>
</comment>
<evidence type="ECO:0000313" key="3">
    <source>
        <dbReference type="EMBL" id="KRO03215.1"/>
    </source>
</evidence>
<comment type="caution">
    <text evidence="3">The sequence shown here is derived from an EMBL/GenBank/DDBJ whole genome shotgun (WGS) entry which is preliminary data.</text>
</comment>
<dbReference type="EMBL" id="JQCP01000001">
    <property type="protein sequence ID" value="KRO03215.1"/>
    <property type="molecule type" value="Genomic_DNA"/>
</dbReference>
<dbReference type="HAMAP" id="MF_01477">
    <property type="entry name" value="Iojap_RsfS"/>
    <property type="match status" value="1"/>
</dbReference>
<dbReference type="PANTHER" id="PTHR21043">
    <property type="entry name" value="IOJAP SUPERFAMILY ORTHOLOG"/>
    <property type="match status" value="1"/>
</dbReference>
<dbReference type="PANTHER" id="PTHR21043:SF0">
    <property type="entry name" value="MITOCHONDRIAL ASSEMBLY OF RIBOSOMAL LARGE SUBUNIT PROTEIN 1"/>
    <property type="match status" value="1"/>
</dbReference>
<dbReference type="SUPFAM" id="SSF81301">
    <property type="entry name" value="Nucleotidyltransferase"/>
    <property type="match status" value="1"/>
</dbReference>
<keyword evidence="2" id="KW-0963">Cytoplasm</keyword>
<organism evidence="3 4">
    <name type="scientific">Lancefieldella rimae</name>
    <dbReference type="NCBI Taxonomy" id="1383"/>
    <lineage>
        <taxon>Bacteria</taxon>
        <taxon>Bacillati</taxon>
        <taxon>Actinomycetota</taxon>
        <taxon>Coriobacteriia</taxon>
        <taxon>Coriobacteriales</taxon>
        <taxon>Atopobiaceae</taxon>
        <taxon>Lancefieldella</taxon>
    </lineage>
</organism>
<keyword evidence="2" id="KW-0678">Repressor</keyword>
<sequence length="128" mass="14199">MKGFGAYMPVTPFELATIAATAADNKKAHDICVLDLTELSDVCDYFVICTGDNAPMVDAIVDEVREKVRKNTGISPLSTEGRANLKWILVDFGSVVVHVFQPETRDYYRLEHLWAQAPQVKLDLEGAL</sequence>
<evidence type="ECO:0000256" key="1">
    <source>
        <dbReference type="ARBA" id="ARBA00010574"/>
    </source>
</evidence>
<keyword evidence="2" id="KW-0810">Translation regulation</keyword>
<reference evidence="3 4" key="1">
    <citation type="journal article" date="2015" name="Genome Announc.">
        <title>Expanding the biotechnology potential of lactobacilli through comparative genomics of 213 strains and associated genera.</title>
        <authorList>
            <person name="Sun Z."/>
            <person name="Harris H.M."/>
            <person name="McCann A."/>
            <person name="Guo C."/>
            <person name="Argimon S."/>
            <person name="Zhang W."/>
            <person name="Yang X."/>
            <person name="Jeffery I.B."/>
            <person name="Cooney J.C."/>
            <person name="Kagawa T.F."/>
            <person name="Liu W."/>
            <person name="Song Y."/>
            <person name="Salvetti E."/>
            <person name="Wrobel A."/>
            <person name="Rasinkangas P."/>
            <person name="Parkhill J."/>
            <person name="Rea M.C."/>
            <person name="O'Sullivan O."/>
            <person name="Ritari J."/>
            <person name="Douillard F.P."/>
            <person name="Paul Ross R."/>
            <person name="Yang R."/>
            <person name="Briner A.E."/>
            <person name="Felis G.E."/>
            <person name="de Vos W.M."/>
            <person name="Barrangou R."/>
            <person name="Klaenhammer T.R."/>
            <person name="Caufield P.W."/>
            <person name="Cui Y."/>
            <person name="Zhang H."/>
            <person name="O'Toole P.W."/>
        </authorList>
    </citation>
    <scope>NUCLEOTIDE SEQUENCE [LARGE SCALE GENOMIC DNA]</scope>
    <source>
        <strain evidence="3 4">DSM 7090</strain>
    </source>
</reference>
<keyword evidence="4" id="KW-1185">Reference proteome</keyword>
<name>A0ABR5Q4N8_9ACTN</name>
<dbReference type="Gene3D" id="3.30.460.10">
    <property type="entry name" value="Beta Polymerase, domain 2"/>
    <property type="match status" value="1"/>
</dbReference>
<protein>
    <recommendedName>
        <fullName evidence="2">Ribosomal silencing factor RsfS</fullName>
    </recommendedName>
</protein>
<dbReference type="InterPro" id="IPR043519">
    <property type="entry name" value="NT_sf"/>
</dbReference>
<accession>A0ABR5Q4N8</accession>
<dbReference type="InterPro" id="IPR004394">
    <property type="entry name" value="Iojap/RsfS/C7orf30"/>
</dbReference>
<dbReference type="Proteomes" id="UP000051927">
    <property type="component" value="Unassembled WGS sequence"/>
</dbReference>
<dbReference type="NCBIfam" id="TIGR00090">
    <property type="entry name" value="rsfS_iojap_ybeB"/>
    <property type="match status" value="1"/>
</dbReference>
<dbReference type="Pfam" id="PF02410">
    <property type="entry name" value="RsfS"/>
    <property type="match status" value="1"/>
</dbReference>
<comment type="subcellular location">
    <subcellularLocation>
        <location evidence="2">Cytoplasm</location>
    </subcellularLocation>
</comment>
<comment type="function">
    <text evidence="2">Functions as a ribosomal silencing factor. Interacts with ribosomal protein uL14 (rplN), blocking formation of intersubunit bridge B8. Prevents association of the 30S and 50S ribosomal subunits and the formation of functional ribosomes, thus repressing translation.</text>
</comment>